<evidence type="ECO:0000313" key="2">
    <source>
        <dbReference type="EMBL" id="QSQ19798.1"/>
    </source>
</evidence>
<keyword evidence="1" id="KW-0472">Membrane</keyword>
<keyword evidence="3" id="KW-1185">Reference proteome</keyword>
<sequence length="102" mass="10264">MPSSPEPSPSQRPSVGRSAALGLCVGLLLGGLGLLLAGLRALFLAVDCSGLGGPECELLQQATREIGRMQTLAGGALIALGASLFVLLRPRPPKPPESPGAP</sequence>
<dbReference type="RefSeq" id="WP_206721380.1">
    <property type="nucleotide sequence ID" value="NZ_CP071090.1"/>
</dbReference>
<protein>
    <submittedName>
        <fullName evidence="2">Uncharacterized protein</fullName>
    </submittedName>
</protein>
<accession>A0ABX7NN12</accession>
<gene>
    <name evidence="2" type="ORF">JY651_31505</name>
</gene>
<name>A0ABX7NN12_9BACT</name>
<proteinExistence type="predicted"/>
<feature type="transmembrane region" description="Helical" evidence="1">
    <location>
        <begin position="69"/>
        <end position="88"/>
    </location>
</feature>
<keyword evidence="1" id="KW-1133">Transmembrane helix</keyword>
<evidence type="ECO:0000313" key="3">
    <source>
        <dbReference type="Proteomes" id="UP000662747"/>
    </source>
</evidence>
<keyword evidence="1" id="KW-0812">Transmembrane</keyword>
<dbReference type="Proteomes" id="UP000662747">
    <property type="component" value="Chromosome"/>
</dbReference>
<organism evidence="2 3">
    <name type="scientific">Pyxidicoccus parkwayensis</name>
    <dbReference type="NCBI Taxonomy" id="2813578"/>
    <lineage>
        <taxon>Bacteria</taxon>
        <taxon>Pseudomonadati</taxon>
        <taxon>Myxococcota</taxon>
        <taxon>Myxococcia</taxon>
        <taxon>Myxococcales</taxon>
        <taxon>Cystobacterineae</taxon>
        <taxon>Myxococcaceae</taxon>
        <taxon>Pyxidicoccus</taxon>
    </lineage>
</organism>
<reference evidence="2 3" key="1">
    <citation type="submission" date="2021-02" db="EMBL/GenBank/DDBJ databases">
        <title>De Novo genome assembly of isolated myxobacteria.</title>
        <authorList>
            <person name="Stevens D.C."/>
        </authorList>
    </citation>
    <scope>NUCLEOTIDE SEQUENCE [LARGE SCALE GENOMIC DNA]</scope>
    <source>
        <strain evidence="3">SCPEA02</strain>
    </source>
</reference>
<evidence type="ECO:0000256" key="1">
    <source>
        <dbReference type="SAM" id="Phobius"/>
    </source>
</evidence>
<dbReference type="EMBL" id="CP071090">
    <property type="protein sequence ID" value="QSQ19798.1"/>
    <property type="molecule type" value="Genomic_DNA"/>
</dbReference>